<dbReference type="GO" id="GO:0016297">
    <property type="term" value="F:fatty acyl-[ACP] hydrolase activity"/>
    <property type="evidence" value="ECO:0007669"/>
    <property type="project" value="InterPro"/>
</dbReference>
<evidence type="ECO:0000256" key="6">
    <source>
        <dbReference type="ARBA" id="ARBA00022801"/>
    </source>
</evidence>
<dbReference type="InterPro" id="IPR002864">
    <property type="entry name" value="Acyl-ACP_thioesterase_NHD"/>
</dbReference>
<dbReference type="OrthoDB" id="618395at2759"/>
<dbReference type="GO" id="GO:0009507">
    <property type="term" value="C:chloroplast"/>
    <property type="evidence" value="ECO:0007669"/>
    <property type="project" value="UniProtKB-SubCell"/>
</dbReference>
<evidence type="ECO:0000256" key="5">
    <source>
        <dbReference type="ARBA" id="ARBA00022640"/>
    </source>
</evidence>
<comment type="caution">
    <text evidence="14">The sequence shown here is derived from an EMBL/GenBank/DDBJ whole genome shotgun (WGS) entry which is preliminary data.</text>
</comment>
<proteinExistence type="inferred from homology"/>
<keyword evidence="5 11" id="KW-0934">Plastid</keyword>
<dbReference type="AlphaFoldDB" id="A0A8T0SNI8"/>
<dbReference type="GO" id="GO:0000036">
    <property type="term" value="F:acyl carrier activity"/>
    <property type="evidence" value="ECO:0007669"/>
    <property type="project" value="TreeGrafter"/>
</dbReference>
<keyword evidence="10 11" id="KW-0275">Fatty acid biosynthesis</keyword>
<dbReference type="PANTHER" id="PTHR31727">
    <property type="entry name" value="OLEOYL-ACYL CARRIER PROTEIN THIOESTERASE 1, CHLOROPLASTIC"/>
    <property type="match status" value="1"/>
</dbReference>
<reference evidence="14" key="1">
    <citation type="submission" date="2020-05" db="EMBL/GenBank/DDBJ databases">
        <title>WGS assembly of Panicum virgatum.</title>
        <authorList>
            <person name="Lovell J.T."/>
            <person name="Jenkins J."/>
            <person name="Shu S."/>
            <person name="Juenger T.E."/>
            <person name="Schmutz J."/>
        </authorList>
    </citation>
    <scope>NUCLEOTIDE SEQUENCE</scope>
    <source>
        <strain evidence="14">AP13</strain>
    </source>
</reference>
<keyword evidence="6 11" id="KW-0378">Hydrolase</keyword>
<organism evidence="14 15">
    <name type="scientific">Panicum virgatum</name>
    <name type="common">Blackwell switchgrass</name>
    <dbReference type="NCBI Taxonomy" id="38727"/>
    <lineage>
        <taxon>Eukaryota</taxon>
        <taxon>Viridiplantae</taxon>
        <taxon>Streptophyta</taxon>
        <taxon>Embryophyta</taxon>
        <taxon>Tracheophyta</taxon>
        <taxon>Spermatophyta</taxon>
        <taxon>Magnoliopsida</taxon>
        <taxon>Liliopsida</taxon>
        <taxon>Poales</taxon>
        <taxon>Poaceae</taxon>
        <taxon>PACMAD clade</taxon>
        <taxon>Panicoideae</taxon>
        <taxon>Panicodae</taxon>
        <taxon>Paniceae</taxon>
        <taxon>Panicinae</taxon>
        <taxon>Panicum</taxon>
        <taxon>Panicum sect. Hiantes</taxon>
    </lineage>
</organism>
<gene>
    <name evidence="14" type="ORF">PVAP13_5KG248200</name>
</gene>
<evidence type="ECO:0000256" key="1">
    <source>
        <dbReference type="ARBA" id="ARBA00004229"/>
    </source>
</evidence>
<feature type="domain" description="Acyl-ACP thioesterase N-terminal hotdog" evidence="12">
    <location>
        <begin position="113"/>
        <end position="247"/>
    </location>
</feature>
<evidence type="ECO:0000256" key="11">
    <source>
        <dbReference type="RuleBase" id="RU363096"/>
    </source>
</evidence>
<sequence length="410" mass="45620">MASSSSCAIYCSRVLIRCSASEGGGGQGQRRSSGGSNAVRVNGAAHRAPLQVGAALETSINRSLAELSAPVLTPPPPPLPGGAEDRVLRRQNIPTEKQTVDPFRQALIVEGGVRYQQTLVVRSYEVGPDKTATMETVLNLLQETALNHVWMSGLLGDGFGATHGMIKNNLIWVVSRMHVQVDQYPIWGEVLDIDTWVGSSGKNGMRRDWLIRGRNSGDTFVRATSTWVMMNKVTRRLSKMPEEVRGEIAPWFIDRHAIEEEGAEKIIKLDRNAKYVDSDLKPKRSDLDMNHHVNNVKYVRWMLETLPGHFLQQHQLSSIILEYRKECGSSDVVQSICQPDEDSVPPEEHVSMVNGPSLLPEIISGHHSLAGALQQWPTKYTHLLQLKAGDKHEEIVRGRTTWKKKTHKAP</sequence>
<evidence type="ECO:0000259" key="12">
    <source>
        <dbReference type="Pfam" id="PF01643"/>
    </source>
</evidence>
<feature type="domain" description="Acyl-ACP thioesterase-like C-terminal" evidence="13">
    <location>
        <begin position="272"/>
        <end position="371"/>
    </location>
</feature>
<dbReference type="PANTHER" id="PTHR31727:SF10">
    <property type="entry name" value="ACYL-[ACYL-CARRIER-PROTEIN] HYDROLASE"/>
    <property type="match status" value="1"/>
</dbReference>
<dbReference type="FunFam" id="3.10.129.10:FF:000014">
    <property type="entry name" value="Acyl-[acyl-carrier-protein] hydrolase"/>
    <property type="match status" value="1"/>
</dbReference>
<dbReference type="CDD" id="cd00586">
    <property type="entry name" value="4HBT"/>
    <property type="match status" value="1"/>
</dbReference>
<keyword evidence="9 11" id="KW-0443">Lipid metabolism</keyword>
<dbReference type="Proteomes" id="UP000823388">
    <property type="component" value="Chromosome 5K"/>
</dbReference>
<evidence type="ECO:0000259" key="13">
    <source>
        <dbReference type="Pfam" id="PF20791"/>
    </source>
</evidence>
<dbReference type="Gene3D" id="3.10.129.10">
    <property type="entry name" value="Hotdog Thioesterase"/>
    <property type="match status" value="1"/>
</dbReference>
<keyword evidence="3 11" id="KW-0444">Lipid biosynthesis</keyword>
<evidence type="ECO:0000256" key="10">
    <source>
        <dbReference type="ARBA" id="ARBA00023160"/>
    </source>
</evidence>
<evidence type="ECO:0000256" key="7">
    <source>
        <dbReference type="ARBA" id="ARBA00022832"/>
    </source>
</evidence>
<evidence type="ECO:0000256" key="2">
    <source>
        <dbReference type="ARBA" id="ARBA00006500"/>
    </source>
</evidence>
<keyword evidence="7 11" id="KW-0276">Fatty acid metabolism</keyword>
<keyword evidence="15" id="KW-1185">Reference proteome</keyword>
<evidence type="ECO:0000313" key="14">
    <source>
        <dbReference type="EMBL" id="KAG2597769.1"/>
    </source>
</evidence>
<dbReference type="Pfam" id="PF20791">
    <property type="entry name" value="Acyl-ACP_TE_C"/>
    <property type="match status" value="1"/>
</dbReference>
<dbReference type="InterPro" id="IPR029069">
    <property type="entry name" value="HotDog_dom_sf"/>
</dbReference>
<comment type="subcellular location">
    <subcellularLocation>
        <location evidence="1 11">Plastid</location>
        <location evidence="1 11">Chloroplast</location>
    </subcellularLocation>
</comment>
<comment type="similarity">
    <text evidence="2 11">Belongs to the acyl-ACP thioesterase family.</text>
</comment>
<accession>A0A8T0SNI8</accession>
<evidence type="ECO:0000313" key="15">
    <source>
        <dbReference type="Proteomes" id="UP000823388"/>
    </source>
</evidence>
<dbReference type="InterPro" id="IPR045023">
    <property type="entry name" value="FATA/B"/>
</dbReference>
<dbReference type="InterPro" id="IPR049427">
    <property type="entry name" value="Acyl-ACP_TE_C"/>
</dbReference>
<evidence type="ECO:0000256" key="8">
    <source>
        <dbReference type="ARBA" id="ARBA00022946"/>
    </source>
</evidence>
<dbReference type="EC" id="3.1.2.-" evidence="11"/>
<evidence type="ECO:0000256" key="4">
    <source>
        <dbReference type="ARBA" id="ARBA00022528"/>
    </source>
</evidence>
<evidence type="ECO:0000256" key="9">
    <source>
        <dbReference type="ARBA" id="ARBA00023098"/>
    </source>
</evidence>
<comment type="function">
    <text evidence="11">Plays an essential role in chain termination during de novo fatty acid synthesis.</text>
</comment>
<evidence type="ECO:0000256" key="3">
    <source>
        <dbReference type="ARBA" id="ARBA00022516"/>
    </source>
</evidence>
<dbReference type="Pfam" id="PF01643">
    <property type="entry name" value="Acyl-ACP_TE"/>
    <property type="match status" value="1"/>
</dbReference>
<protein>
    <recommendedName>
        <fullName evidence="11">Acyl-[acyl-carrier-protein] hydrolase</fullName>
        <ecNumber evidence="11">3.1.2.-</ecNumber>
    </recommendedName>
</protein>
<keyword evidence="8" id="KW-0809">Transit peptide</keyword>
<keyword evidence="4 11" id="KW-0150">Chloroplast</keyword>
<name>A0A8T0SNI8_PANVG</name>
<dbReference type="EMBL" id="CM029045">
    <property type="protein sequence ID" value="KAG2597769.1"/>
    <property type="molecule type" value="Genomic_DNA"/>
</dbReference>
<dbReference type="SUPFAM" id="SSF54637">
    <property type="entry name" value="Thioesterase/thiol ester dehydrase-isomerase"/>
    <property type="match status" value="2"/>
</dbReference>